<dbReference type="GO" id="GO:0005886">
    <property type="term" value="C:plasma membrane"/>
    <property type="evidence" value="ECO:0007669"/>
    <property type="project" value="TreeGrafter"/>
</dbReference>
<reference evidence="10 12" key="1">
    <citation type="journal article" date="2014" name="BMC Genomics">
        <title>Oil accumulation mechanisms of the oleaginous microalga Chlorella protothecoides revealed through its genome, transcriptomes, and proteomes.</title>
        <authorList>
            <person name="Gao C."/>
            <person name="Wang Y."/>
            <person name="Shen Y."/>
            <person name="Yan D."/>
            <person name="He X."/>
            <person name="Dai J."/>
            <person name="Wu Q."/>
        </authorList>
    </citation>
    <scope>NUCLEOTIDE SEQUENCE [LARGE SCALE GENOMIC DNA]</scope>
    <source>
        <strain evidence="10 12">0710</strain>
    </source>
</reference>
<feature type="domain" description="Fe2OG dioxygenase" evidence="9">
    <location>
        <begin position="770"/>
        <end position="879"/>
    </location>
</feature>
<feature type="transmembrane region" description="Helical" evidence="8">
    <location>
        <begin position="354"/>
        <end position="384"/>
    </location>
</feature>
<comment type="similarity">
    <text evidence="2">Belongs to the nucleobase:cation symporter-2 (NCS2) (TC 2.A.40) family. Azg-like subfamily.</text>
</comment>
<feature type="region of interest" description="Disordered" evidence="7">
    <location>
        <begin position="674"/>
        <end position="695"/>
    </location>
</feature>
<dbReference type="GeneID" id="23616860"/>
<evidence type="ECO:0000256" key="8">
    <source>
        <dbReference type="SAM" id="Phobius"/>
    </source>
</evidence>
<keyword evidence="6 8" id="KW-0472">Membrane</keyword>
<dbReference type="OrthoDB" id="431212at2759"/>
<dbReference type="KEGG" id="apro:F751_5469"/>
<dbReference type="STRING" id="3075.A0A087STQ9"/>
<dbReference type="Pfam" id="PF00860">
    <property type="entry name" value="Xan_ur_permease"/>
    <property type="match status" value="2"/>
</dbReference>
<dbReference type="SUPFAM" id="SSF51197">
    <property type="entry name" value="Clavaminate synthase-like"/>
    <property type="match status" value="1"/>
</dbReference>
<dbReference type="InterPro" id="IPR045018">
    <property type="entry name" value="Azg-like"/>
</dbReference>
<dbReference type="Pfam" id="PF14226">
    <property type="entry name" value="DIOX_N"/>
    <property type="match status" value="1"/>
</dbReference>
<name>A0A087STQ9_AUXPR</name>
<dbReference type="PROSITE" id="PS51471">
    <property type="entry name" value="FE2OG_OXY"/>
    <property type="match status" value="1"/>
</dbReference>
<evidence type="ECO:0000256" key="2">
    <source>
        <dbReference type="ARBA" id="ARBA00005697"/>
    </source>
</evidence>
<evidence type="ECO:0000256" key="4">
    <source>
        <dbReference type="ARBA" id="ARBA00022692"/>
    </source>
</evidence>
<dbReference type="InterPro" id="IPR026992">
    <property type="entry name" value="DIOX_N"/>
</dbReference>
<feature type="transmembrane region" description="Helical" evidence="8">
    <location>
        <begin position="114"/>
        <end position="135"/>
    </location>
</feature>
<dbReference type="Gene3D" id="2.60.120.330">
    <property type="entry name" value="B-lactam Antibiotic, Isopenicillin N Synthase, Chain"/>
    <property type="match status" value="1"/>
</dbReference>
<evidence type="ECO:0000256" key="1">
    <source>
        <dbReference type="ARBA" id="ARBA00004127"/>
    </source>
</evidence>
<reference evidence="13" key="2">
    <citation type="journal article" date="2018" name="Algal Res.">
        <title>Characterization of plant carbon substrate utilization by Auxenochlorella protothecoides.</title>
        <authorList>
            <person name="Vogler B.W."/>
            <person name="Starkenburg S.R."/>
            <person name="Sudasinghe N."/>
            <person name="Schambach J.Y."/>
            <person name="Rollin J.A."/>
            <person name="Pattathil S."/>
            <person name="Barry A.N."/>
        </authorList>
    </citation>
    <scope>NUCLEOTIDE SEQUENCE [LARGE SCALE GENOMIC DNA]</scope>
    <source>
        <strain evidence="13">UTEX 25</strain>
    </source>
</reference>
<protein>
    <submittedName>
        <fullName evidence="10">Adenine/guanine permease AZG1</fullName>
    </submittedName>
</protein>
<accession>A0A087STQ9</accession>
<dbReference type="InterPro" id="IPR027443">
    <property type="entry name" value="IPNS-like_sf"/>
</dbReference>
<feature type="transmembrane region" description="Helical" evidence="8">
    <location>
        <begin position="174"/>
        <end position="191"/>
    </location>
</feature>
<dbReference type="GO" id="GO:0015854">
    <property type="term" value="P:guanine transport"/>
    <property type="evidence" value="ECO:0007669"/>
    <property type="project" value="TreeGrafter"/>
</dbReference>
<feature type="transmembrane region" description="Helical" evidence="8">
    <location>
        <begin position="90"/>
        <end position="108"/>
    </location>
</feature>
<evidence type="ECO:0000256" key="7">
    <source>
        <dbReference type="SAM" id="MobiDB-lite"/>
    </source>
</evidence>
<dbReference type="InterPro" id="IPR044861">
    <property type="entry name" value="IPNS-like_FE2OG_OXY"/>
</dbReference>
<evidence type="ECO:0000313" key="13">
    <source>
        <dbReference type="Proteomes" id="UP000279271"/>
    </source>
</evidence>
<proteinExistence type="inferred from homology"/>
<feature type="transmembrane region" description="Helical" evidence="8">
    <location>
        <begin position="464"/>
        <end position="483"/>
    </location>
</feature>
<feature type="transmembrane region" description="Helical" evidence="8">
    <location>
        <begin position="142"/>
        <end position="162"/>
    </location>
</feature>
<dbReference type="eggNOG" id="KOG0143">
    <property type="taxonomic scope" value="Eukaryota"/>
</dbReference>
<feature type="transmembrane region" description="Helical" evidence="8">
    <location>
        <begin position="495"/>
        <end position="521"/>
    </location>
</feature>
<dbReference type="RefSeq" id="XP_011402166.1">
    <property type="nucleotide sequence ID" value="XM_011403864.1"/>
</dbReference>
<dbReference type="GO" id="GO:0015853">
    <property type="term" value="P:adenine transport"/>
    <property type="evidence" value="ECO:0007669"/>
    <property type="project" value="TreeGrafter"/>
</dbReference>
<evidence type="ECO:0000313" key="12">
    <source>
        <dbReference type="Proteomes" id="UP000028924"/>
    </source>
</evidence>
<dbReference type="Pfam" id="PF03171">
    <property type="entry name" value="2OG-FeII_Oxy"/>
    <property type="match status" value="1"/>
</dbReference>
<keyword evidence="3" id="KW-0813">Transport</keyword>
<evidence type="ECO:0000259" key="9">
    <source>
        <dbReference type="PROSITE" id="PS51471"/>
    </source>
</evidence>
<feature type="transmembrane region" description="Helical" evidence="8">
    <location>
        <begin position="438"/>
        <end position="458"/>
    </location>
</feature>
<dbReference type="PANTHER" id="PTHR43337:SF1">
    <property type="entry name" value="XANTHINE_URACIL PERMEASE C887.17-RELATED"/>
    <property type="match status" value="1"/>
</dbReference>
<dbReference type="Proteomes" id="UP000279271">
    <property type="component" value="Unassembled WGS sequence"/>
</dbReference>
<dbReference type="EMBL" id="KL662187">
    <property type="protein sequence ID" value="KFM29113.1"/>
    <property type="molecule type" value="Genomic_DNA"/>
</dbReference>
<reference evidence="11" key="4">
    <citation type="submission" date="2018-11" db="EMBL/GenBank/DDBJ databases">
        <title>Characterization of plant carbon substrate utilization by Auxenochlorella protothecoides.</title>
        <authorList>
            <person name="Vogler B.W."/>
            <person name="Starkenburg S.R."/>
            <person name="Sudasinghe N."/>
            <person name="Schambach J.Y."/>
            <person name="Rollin J.A."/>
            <person name="Pattathil S."/>
            <person name="Barry A.N."/>
        </authorList>
    </citation>
    <scope>NUCLEOTIDE SEQUENCE [LARGE SCALE GENOMIC DNA]</scope>
    <source>
        <strain evidence="11">UTEX 25</strain>
    </source>
</reference>
<comment type="subcellular location">
    <subcellularLocation>
        <location evidence="1">Endomembrane system</location>
        <topology evidence="1">Multi-pass membrane protein</topology>
    </subcellularLocation>
</comment>
<evidence type="ECO:0000313" key="10">
    <source>
        <dbReference type="EMBL" id="KFM29113.1"/>
    </source>
</evidence>
<dbReference type="GO" id="GO:0012505">
    <property type="term" value="C:endomembrane system"/>
    <property type="evidence" value="ECO:0007669"/>
    <property type="project" value="UniProtKB-SubCell"/>
</dbReference>
<sequence>MGYADKINARVENSIVGRYFKVKERNTSFTQELRGGSVTFLTVAYILAVNAGILADTGGICPTNGACPLGPGSIGTAACDDCVANTKRSFISATAAICVIANFLMGIMGNLPLAIAPGMGLNAYFTYTVVGFFGTGMVTYQMALAAVFIEGFIFVFISVIGLRTWLTTIVPKSIWLASSAGIGAFLAFIGLQQAEGLGVVTYNGATAVGLGGCPPGYRNHQYTFSTAQLESACILSDGAAIANPANSGWTPSSNYFCESAGVMRSGQTWLGIAGGMLMAVLLAKNLKGALMVGILFVTFISWIPSSGNHAAYLGSSAGPGGQERLDYFRKVVAVPDTSYTAAQLDFSGFKTGQLWLALITFLYVDFLDCTGTLYSMANFLGLYIPNFIDKKTLQFERQLPAFCVDGVSITVGAVLGTSPVTVFVESASGIREGARTGIAALMISFWFIVSLFFTPLLASIPPYATGPALVLVGAMMVINIVKIDWANIQEAVPAFLTFIVMPLTYSIAYGVIAGIMSWIIINGSVAAWNYVSLKIWGRPDHVEEGSSWKMVRQMTFTLNADRSLQESEALHTFQDPSTRGMKDGDESPSASQAAAEVELGGKSVDTSIPVVDFSAEEASVVKTWRRACIDHGFLYLTNHGIPESLVSEFFEQQHAFFRLPLDQKMTIIQDENNRGYTPYKESTLDPENSKRPDTHEGLYFGREVAADSEEAKLPLHGPNQWPSEDLLPNYRRVTQAYYDAVTALMRRSLHILALSLDLPRDHFDAMFAKPIASLRPLHYRRAAVMGGPAEVASPEDGGFSAGAHTDYGCLTFLMTDGTPGLQICPDGEWVAVPHIRGAFVINLGDMLERWTGGLYRSTLHRVVCTCGKERFSAAFFVEPSFETVVQVFPECLAKGGKSYPPIQSGEYLLGKYRATHSGYSLAKEGHAIAA</sequence>
<dbReference type="InterPro" id="IPR005123">
    <property type="entry name" value="Oxoglu/Fe-dep_dioxygenase_dom"/>
</dbReference>
<dbReference type="PANTHER" id="PTHR43337">
    <property type="entry name" value="XANTHINE/URACIL PERMEASE C887.17-RELATED"/>
    <property type="match status" value="1"/>
</dbReference>
<organism evidence="10 12">
    <name type="scientific">Auxenochlorella protothecoides</name>
    <name type="common">Green microalga</name>
    <name type="synonym">Chlorella protothecoides</name>
    <dbReference type="NCBI Taxonomy" id="3075"/>
    <lineage>
        <taxon>Eukaryota</taxon>
        <taxon>Viridiplantae</taxon>
        <taxon>Chlorophyta</taxon>
        <taxon>core chlorophytes</taxon>
        <taxon>Trebouxiophyceae</taxon>
        <taxon>Chlorellales</taxon>
        <taxon>Chlorellaceae</taxon>
        <taxon>Auxenochlorella</taxon>
    </lineage>
</organism>
<keyword evidence="4 8" id="KW-0812">Transmembrane</keyword>
<keyword evidence="5 8" id="KW-1133">Transmembrane helix</keyword>
<reference evidence="11" key="3">
    <citation type="submission" date="2018-10" db="EMBL/GenBank/DDBJ databases">
        <authorList>
            <person name="Hovde B."/>
            <person name="Zhang X."/>
        </authorList>
    </citation>
    <scope>NUCLEOTIDE SEQUENCE [LARGE SCALE GENOMIC DNA]</scope>
    <source>
        <strain evidence="11">UTEX 25</strain>
    </source>
</reference>
<evidence type="ECO:0000256" key="6">
    <source>
        <dbReference type="ARBA" id="ARBA00023136"/>
    </source>
</evidence>
<gene>
    <name evidence="11" type="ORF">APUTEX25_003280</name>
    <name evidence="10" type="ORF">F751_5469</name>
</gene>
<dbReference type="GO" id="GO:0005345">
    <property type="term" value="F:purine nucleobase transmembrane transporter activity"/>
    <property type="evidence" value="ECO:0007669"/>
    <property type="project" value="TreeGrafter"/>
</dbReference>
<dbReference type="EMBL" id="QOKY01000197">
    <property type="protein sequence ID" value="RMZ53458.1"/>
    <property type="molecule type" value="Genomic_DNA"/>
</dbReference>
<evidence type="ECO:0000313" key="11">
    <source>
        <dbReference type="EMBL" id="RMZ53458.1"/>
    </source>
</evidence>
<dbReference type="InterPro" id="IPR006043">
    <property type="entry name" value="NCS2"/>
</dbReference>
<dbReference type="PRINTS" id="PR00682">
    <property type="entry name" value="IPNSYNTHASE"/>
</dbReference>
<evidence type="ECO:0000256" key="5">
    <source>
        <dbReference type="ARBA" id="ARBA00022989"/>
    </source>
</evidence>
<evidence type="ECO:0000256" key="3">
    <source>
        <dbReference type="ARBA" id="ARBA00022448"/>
    </source>
</evidence>
<dbReference type="AlphaFoldDB" id="A0A087STQ9"/>
<dbReference type="Proteomes" id="UP000028924">
    <property type="component" value="Unassembled WGS sequence"/>
</dbReference>
<keyword evidence="12" id="KW-1185">Reference proteome</keyword>
<feature type="transmembrane region" description="Helical" evidence="8">
    <location>
        <begin position="286"/>
        <end position="303"/>
    </location>
</feature>